<feature type="transmembrane region" description="Helical" evidence="1">
    <location>
        <begin position="98"/>
        <end position="118"/>
    </location>
</feature>
<dbReference type="Proteomes" id="UP000752696">
    <property type="component" value="Unassembled WGS sequence"/>
</dbReference>
<dbReference type="AlphaFoldDB" id="A0A6V7H4Y3"/>
<evidence type="ECO:0000313" key="3">
    <source>
        <dbReference type="Proteomes" id="UP000752696"/>
    </source>
</evidence>
<keyword evidence="1" id="KW-1133">Transmembrane helix</keyword>
<feature type="non-terminal residue" evidence="2">
    <location>
        <position position="221"/>
    </location>
</feature>
<organism evidence="2 3">
    <name type="scientific">Heterotrigona itama</name>
    <dbReference type="NCBI Taxonomy" id="395501"/>
    <lineage>
        <taxon>Eukaryota</taxon>
        <taxon>Metazoa</taxon>
        <taxon>Ecdysozoa</taxon>
        <taxon>Arthropoda</taxon>
        <taxon>Hexapoda</taxon>
        <taxon>Insecta</taxon>
        <taxon>Pterygota</taxon>
        <taxon>Neoptera</taxon>
        <taxon>Endopterygota</taxon>
        <taxon>Hymenoptera</taxon>
        <taxon>Apocrita</taxon>
        <taxon>Aculeata</taxon>
        <taxon>Apoidea</taxon>
        <taxon>Anthophila</taxon>
        <taxon>Apidae</taxon>
        <taxon>Heterotrigona</taxon>
    </lineage>
</organism>
<keyword evidence="1" id="KW-0812">Transmembrane</keyword>
<name>A0A6V7H4Y3_9HYME</name>
<gene>
    <name evidence="2" type="ORF">MHI_LOCUS464767</name>
</gene>
<keyword evidence="3" id="KW-1185">Reference proteome</keyword>
<dbReference type="EMBL" id="CAJDYZ010007538">
    <property type="protein sequence ID" value="CAD1474403.1"/>
    <property type="molecule type" value="Genomic_DNA"/>
</dbReference>
<comment type="caution">
    <text evidence="2">The sequence shown here is derived from an EMBL/GenBank/DDBJ whole genome shotgun (WGS) entry which is preliminary data.</text>
</comment>
<sequence>TTDEVQLRTGRDCNTRVVGEEREISMGRCCATEVQPRQCSMDNWRRRDDSPNSSTRKLQLCNCSRVESLYKSQGTIYTKIQQGGPSSRKIRVRSANSLNSTFILVAVAMPALMGLGSLRFPLFEKEICSILEENTLHVFKSTSRSRTIEDSFTLKLFLQDVISSHGDVTSIREAERRLMDSGHGSLAGRKSTSPDSVRKVCGVCVSAYESSRIDWKWVDPE</sequence>
<protein>
    <submittedName>
        <fullName evidence="2">Uncharacterized protein</fullName>
    </submittedName>
</protein>
<feature type="non-terminal residue" evidence="2">
    <location>
        <position position="1"/>
    </location>
</feature>
<proteinExistence type="predicted"/>
<accession>A0A6V7H4Y3</accession>
<evidence type="ECO:0000256" key="1">
    <source>
        <dbReference type="SAM" id="Phobius"/>
    </source>
</evidence>
<reference evidence="2" key="1">
    <citation type="submission" date="2020-07" db="EMBL/GenBank/DDBJ databases">
        <authorList>
            <person name="Nazaruddin N."/>
        </authorList>
    </citation>
    <scope>NUCLEOTIDE SEQUENCE</scope>
</reference>
<evidence type="ECO:0000313" key="2">
    <source>
        <dbReference type="EMBL" id="CAD1474403.1"/>
    </source>
</evidence>
<keyword evidence="1" id="KW-0472">Membrane</keyword>